<reference evidence="1" key="1">
    <citation type="submission" date="2022-01" db="EMBL/GenBank/DDBJ databases">
        <authorList>
            <person name="King R."/>
        </authorList>
    </citation>
    <scope>NUCLEOTIDE SEQUENCE</scope>
</reference>
<dbReference type="PANTHER" id="PTHR47027:SF20">
    <property type="entry name" value="REVERSE TRANSCRIPTASE-LIKE PROTEIN WITH RNA-DIRECTED DNA POLYMERASE DOMAIN"/>
    <property type="match status" value="1"/>
</dbReference>
<proteinExistence type="predicted"/>
<dbReference type="AlphaFoldDB" id="A0A9N9SUJ2"/>
<dbReference type="Proteomes" id="UP001153709">
    <property type="component" value="Chromosome 2"/>
</dbReference>
<dbReference type="OrthoDB" id="6751474at2759"/>
<organism evidence="1 2">
    <name type="scientific">Diabrotica balteata</name>
    <name type="common">Banded cucumber beetle</name>
    <dbReference type="NCBI Taxonomy" id="107213"/>
    <lineage>
        <taxon>Eukaryota</taxon>
        <taxon>Metazoa</taxon>
        <taxon>Ecdysozoa</taxon>
        <taxon>Arthropoda</taxon>
        <taxon>Hexapoda</taxon>
        <taxon>Insecta</taxon>
        <taxon>Pterygota</taxon>
        <taxon>Neoptera</taxon>
        <taxon>Endopterygota</taxon>
        <taxon>Coleoptera</taxon>
        <taxon>Polyphaga</taxon>
        <taxon>Cucujiformia</taxon>
        <taxon>Chrysomeloidea</taxon>
        <taxon>Chrysomelidae</taxon>
        <taxon>Galerucinae</taxon>
        <taxon>Diabroticina</taxon>
        <taxon>Diabroticites</taxon>
        <taxon>Diabrotica</taxon>
    </lineage>
</organism>
<protein>
    <recommendedName>
        <fullName evidence="3">Reverse transcriptase</fullName>
    </recommendedName>
</protein>
<gene>
    <name evidence="1" type="ORF">DIABBA_LOCUS3345</name>
</gene>
<dbReference type="PANTHER" id="PTHR47027">
    <property type="entry name" value="REVERSE TRANSCRIPTASE DOMAIN-CONTAINING PROTEIN"/>
    <property type="match status" value="1"/>
</dbReference>
<keyword evidence="2" id="KW-1185">Reference proteome</keyword>
<accession>A0A9N9SUJ2</accession>
<name>A0A9N9SUJ2_DIABA</name>
<evidence type="ECO:0008006" key="3">
    <source>
        <dbReference type="Google" id="ProtNLM"/>
    </source>
</evidence>
<sequence>MNRKLFEEYFKWGLIVNTSKTEFLKIGENTTDLRLENAVIKGCNQYKYLESIISADDRVKIDVQNRITQGKKCIRILNSLLWSNKIKMHTKLHVYRAIVEPITTYGAECWTMTKNARDKVDVVEMKE</sequence>
<evidence type="ECO:0000313" key="1">
    <source>
        <dbReference type="EMBL" id="CAG9829549.1"/>
    </source>
</evidence>
<dbReference type="EMBL" id="OU898277">
    <property type="protein sequence ID" value="CAG9829549.1"/>
    <property type="molecule type" value="Genomic_DNA"/>
</dbReference>
<evidence type="ECO:0000313" key="2">
    <source>
        <dbReference type="Proteomes" id="UP001153709"/>
    </source>
</evidence>